<dbReference type="EMBL" id="AMQN01000859">
    <property type="status" value="NOT_ANNOTATED_CDS"/>
    <property type="molecule type" value="Genomic_DNA"/>
</dbReference>
<dbReference type="EnsemblMetazoa" id="CapteT221596">
    <property type="protein sequence ID" value="CapteP221596"/>
    <property type="gene ID" value="CapteG221596"/>
</dbReference>
<reference evidence="6" key="3">
    <citation type="submission" date="2015-06" db="UniProtKB">
        <authorList>
            <consortium name="EnsemblMetazoa"/>
        </authorList>
    </citation>
    <scope>IDENTIFICATION</scope>
</reference>
<gene>
    <name evidence="5" type="ORF">CAPTEDRAFT_221596</name>
</gene>
<dbReference type="EMBL" id="AMQN01000860">
    <property type="status" value="NOT_ANNOTATED_CDS"/>
    <property type="molecule type" value="Genomic_DNA"/>
</dbReference>
<sequence length="2388" mass="269854">MFQSVEGVVALQESTHPSPFLCQTAFGVVSSKSKAQHQRLYRGTNFERKWMISEKLVDTPWVSLFSQNSTPFKGYVETQEELSELLSTYSESTNAAFIKATGRSLDFTFVVHPEAYKVTWQNAWAPFSGQPFITAGRYSNKCHRGKVRQCSKKQQKPREDHEYLKGGRFNLQPSKKVSCPARINLHKIIIFTREDFASEKLMFKIDEREVKKIKEVVAEGLVHAGDVRTLVDVHAVAVFILGNEESSTIADALEVIRSWVGSAREMTIPRISWSHWTVNIILQPNHATQLSWRQPLTSPATEVLQHPEERSQVAKDFANRLTEDEAIFSDFPAPTGQTRGCAYQPKIRKSSVHPASKRAKRSEAQSPSIPDRSEAESESEKERKGKEIVVLRHTNTRERIVGETTFVGLWKQLLPFIVTCKPMSDLCWTCQQNMTLIYRGSNMAEEEKSERLRMQEEHLAKQLMERQLYQGMSEKAKGTCQQLGITGLQRSAPCSRQISMHYSFDFAQQVHLPSDPLQPGPIYFLTPRKVGIFGVHCEGVARQVNFLIDEAHCIGKGSNSVISYLHYFFETYGLGETNLHLHCDNCSGQNKNRFVLWYLAWRVATGLHESITLNFLVAGHTKFAPDWCFGLLKQAFRRHAISSLSCLESVVNGSASSNQAQLVGKEDGTAYVPVADWQAHLSPYGSVINGVKKQHHFRFTKTHPGGVFYKEDANANESFAQVFKKPHEIPQHPPHQSPARKVSAMSAQLDEAMVKMNHQITLVSAAEAAEVVEDFLPQPAATLPAIRDLEAKALKEHGFVDEESFNKCKAAVERLSAKLKKLRTLTKPSQQKQFLSICWEPFVWSKDGAAKPPKAPPTTPASSSRPPTLASPSPRKTRSLSKCCKCSTRRKQMMRANRKRGEAAKKYKLLRETLISKYKPMKRLTQDIERKQKTIKKIKNDLKVKNINGLKKRLNKQEKKCKELKDQLAGVEKETATKLKLVRRTLAAEYEQQLIQMDMLLEDALESSASVPRETRMFPWKMRLFVFDCLLANVKEVGPLISSFCSTFGTEAEIPCNSSIRQWTWEVGVWSDLFAADFLFNTPNVTLGFDATTQEGVHINSIHVTKGETCHILSIEELAGASAIDYSQHVLKTLNNLANLYSLFYEKQFENVLNIMTGNISCIMSDRAIVNQAAVKIINDKLKKTYVIANCHLHPLDAIALKCKSVLSTIEKESKSPKVTNTLFSGSCAAEKVVLGMNKLRFKDGTGDPLGFKVFLDSRSLKRSLITRYRGNRLHVLFHLSGIYTQYNSMFVQYLQNSCLSNTGLRTALHEHMCHQFVIDELQALAIIGKILTGPWMKKFYTNDTQLSYLEGVKIVRCVYNYLDDYISSVSSTHKFETDVFGNAIDGEDSDLWKVVNDHVCELVTKMLIGIKEVVARQYDNYIKMSKEELAALHIPTSGARLHNIDAEQVMGMFSAAISRAPSATISHIASKIAGKKNDVLGKLRSNPPSISFVKLVVKLAGKRRFNSLKDKKTLMKKLAEHVAIKSQKKEKAMKSKLEKVLKQLFNENASINDYQTALPNYSVEVLETVRFILDGRVVSHDILQKWDEHSDTSIPKLYNGKIEKVALKTNKKAKYPLTNTYTVCYWSDNESYSENGDDYLLTAYEIASDFMVLPDRDYEYEICTFSGDAVAFDTTVWVDLSNEAEWKSDFRCQHNGVFTKPLKSESNRHSKNTECPMNIKVSIWSEKESQSSKTRSKRKKHCQLNRAEIKLEYHHNQPMNAASALRHRDVGAEVIEKLKELYQKGHSPSTALDMIKFDLQVEHGDKYIYVCGDRKYCPTLADCFTVFYNEFKKDYGAPSGEVMLQQVEEMVKNLNENDIKAKVFLLLTHSCAGGLPLGCLVTTSESQDVLEKALELYTLLLDDKAFNGRGREGPEIFLTDDCRVERQALHAIFPNSTLLLCVFHVLQAYWCYLWDSKHGVAKKDRPHLFFLVKTMVYAETEETLTSLYENLLRDEIVNSYEMVKAHVERIFEDRHSWAICFRTNLQVRGNNTNNFAEAAIRVLKDKVFMRTKAFNVPQLLDFLTSRMTTYYEQRLMDIANNRTERVIQSKYLRCKSAIDPDKIVRISADEFEVPSETDDGVTYNVNMSVELCSCLLGSTGGPCKHQYVVMRHYNQRAWNFVPVQDTQMRKFLHSLATGSSEVDVDWFQPLHAAPSIAEPLVSTIAIGTATPLSSNVMEVDDVEESSDEVPMDDGRDETEQLVQQIGVCFEALKDKLMTNPEYFKTAVKTFVTSFNDVSTDSAMVSALTSFGKYSGAGVAAGFSARGHRRVLHSGKSIGVQPTAIARRKRALGGKRQLTLGRPPKAANCDQVKSQPLSILPKRKPKASHNLAVCVEKNVQLGKNHSAK</sequence>
<evidence type="ECO:0000256" key="1">
    <source>
        <dbReference type="PROSITE-ProRule" id="PRU00325"/>
    </source>
</evidence>
<dbReference type="Proteomes" id="UP000014760">
    <property type="component" value="Unassembled WGS sequence"/>
</dbReference>
<protein>
    <recommendedName>
        <fullName evidence="4">SWIM-type domain-containing protein</fullName>
    </recommendedName>
</protein>
<feature type="domain" description="SWIM-type" evidence="4">
    <location>
        <begin position="2124"/>
        <end position="2155"/>
    </location>
</feature>
<organism evidence="5">
    <name type="scientific">Capitella teleta</name>
    <name type="common">Polychaete worm</name>
    <dbReference type="NCBI Taxonomy" id="283909"/>
    <lineage>
        <taxon>Eukaryota</taxon>
        <taxon>Metazoa</taxon>
        <taxon>Spiralia</taxon>
        <taxon>Lophotrochozoa</taxon>
        <taxon>Annelida</taxon>
        <taxon>Polychaeta</taxon>
        <taxon>Sedentaria</taxon>
        <taxon>Scolecida</taxon>
        <taxon>Capitellidae</taxon>
        <taxon>Capitella</taxon>
    </lineage>
</organism>
<reference evidence="5 7" key="2">
    <citation type="journal article" date="2013" name="Nature">
        <title>Insights into bilaterian evolution from three spiralian genomes.</title>
        <authorList>
            <person name="Simakov O."/>
            <person name="Marletaz F."/>
            <person name="Cho S.J."/>
            <person name="Edsinger-Gonzales E."/>
            <person name="Havlak P."/>
            <person name="Hellsten U."/>
            <person name="Kuo D.H."/>
            <person name="Larsson T."/>
            <person name="Lv J."/>
            <person name="Arendt D."/>
            <person name="Savage R."/>
            <person name="Osoegawa K."/>
            <person name="de Jong P."/>
            <person name="Grimwood J."/>
            <person name="Chapman J.A."/>
            <person name="Shapiro H."/>
            <person name="Aerts A."/>
            <person name="Otillar R.P."/>
            <person name="Terry A.Y."/>
            <person name="Boore J.L."/>
            <person name="Grigoriev I.V."/>
            <person name="Lindberg D.R."/>
            <person name="Seaver E.C."/>
            <person name="Weisblat D.A."/>
            <person name="Putnam N.H."/>
            <person name="Rokhsar D.S."/>
        </authorList>
    </citation>
    <scope>NUCLEOTIDE SEQUENCE</scope>
    <source>
        <strain evidence="5 7">I ESC-2004</strain>
    </source>
</reference>
<feature type="compositionally biased region" description="Basic residues" evidence="3">
    <location>
        <begin position="346"/>
        <end position="360"/>
    </location>
</feature>
<dbReference type="PANTHER" id="PTHR35385">
    <property type="entry name" value="PROTEIN B, PUTATIVE-RELATED-RELATED"/>
    <property type="match status" value="1"/>
</dbReference>
<dbReference type="PANTHER" id="PTHR35385:SF2">
    <property type="entry name" value="PROTEIN B, PUTATIVE-RELATED"/>
    <property type="match status" value="1"/>
</dbReference>
<dbReference type="EMBL" id="KB296703">
    <property type="protein sequence ID" value="ELU11450.1"/>
    <property type="molecule type" value="Genomic_DNA"/>
</dbReference>
<evidence type="ECO:0000256" key="2">
    <source>
        <dbReference type="SAM" id="Coils"/>
    </source>
</evidence>
<keyword evidence="1" id="KW-0479">Metal-binding</keyword>
<dbReference type="HOGENOM" id="CLU_229364_0_0_1"/>
<name>R7V6Q6_CAPTE</name>
<dbReference type="Pfam" id="PF15299">
    <property type="entry name" value="ALS2CR8"/>
    <property type="match status" value="1"/>
</dbReference>
<dbReference type="InterPro" id="IPR007527">
    <property type="entry name" value="Znf_SWIM"/>
</dbReference>
<feature type="coiled-coil region" evidence="2">
    <location>
        <begin position="921"/>
        <end position="974"/>
    </location>
</feature>
<proteinExistence type="predicted"/>
<dbReference type="OrthoDB" id="6094485at2759"/>
<evidence type="ECO:0000313" key="7">
    <source>
        <dbReference type="Proteomes" id="UP000014760"/>
    </source>
</evidence>
<feature type="region of interest" description="Disordered" evidence="3">
    <location>
        <begin position="330"/>
        <end position="385"/>
    </location>
</feature>
<evidence type="ECO:0000259" key="4">
    <source>
        <dbReference type="PROSITE" id="PS50966"/>
    </source>
</evidence>
<keyword evidence="1" id="KW-0862">Zinc</keyword>
<accession>R7V6Q6</accession>
<dbReference type="InterPro" id="IPR029309">
    <property type="entry name" value="CaRF"/>
</dbReference>
<evidence type="ECO:0000313" key="5">
    <source>
        <dbReference type="EMBL" id="ELU11450.1"/>
    </source>
</evidence>
<dbReference type="GO" id="GO:0008270">
    <property type="term" value="F:zinc ion binding"/>
    <property type="evidence" value="ECO:0007669"/>
    <property type="project" value="UniProtKB-KW"/>
</dbReference>
<reference evidence="7" key="1">
    <citation type="submission" date="2012-12" db="EMBL/GenBank/DDBJ databases">
        <authorList>
            <person name="Hellsten U."/>
            <person name="Grimwood J."/>
            <person name="Chapman J.A."/>
            <person name="Shapiro H."/>
            <person name="Aerts A."/>
            <person name="Otillar R.P."/>
            <person name="Terry A.Y."/>
            <person name="Boore J.L."/>
            <person name="Simakov O."/>
            <person name="Marletaz F."/>
            <person name="Cho S.-J."/>
            <person name="Edsinger-Gonzales E."/>
            <person name="Havlak P."/>
            <person name="Kuo D.-H."/>
            <person name="Larsson T."/>
            <person name="Lv J."/>
            <person name="Arendt D."/>
            <person name="Savage R."/>
            <person name="Osoegawa K."/>
            <person name="de Jong P."/>
            <person name="Lindberg D.R."/>
            <person name="Seaver E.C."/>
            <person name="Weisblat D.A."/>
            <person name="Putnam N.H."/>
            <person name="Grigoriev I.V."/>
            <person name="Rokhsar D.S."/>
        </authorList>
    </citation>
    <scope>NUCLEOTIDE SEQUENCE</scope>
    <source>
        <strain evidence="7">I ESC-2004</strain>
    </source>
</reference>
<dbReference type="InterPro" id="IPR057191">
    <property type="entry name" value="DUF7869"/>
</dbReference>
<feature type="region of interest" description="Disordered" evidence="3">
    <location>
        <begin position="849"/>
        <end position="883"/>
    </location>
</feature>
<dbReference type="GO" id="GO:0003700">
    <property type="term" value="F:DNA-binding transcription factor activity"/>
    <property type="evidence" value="ECO:0007669"/>
    <property type="project" value="InterPro"/>
</dbReference>
<evidence type="ECO:0000256" key="3">
    <source>
        <dbReference type="SAM" id="MobiDB-lite"/>
    </source>
</evidence>
<feature type="compositionally biased region" description="Low complexity" evidence="3">
    <location>
        <begin position="860"/>
        <end position="874"/>
    </location>
</feature>
<dbReference type="STRING" id="283909.R7V6Q6"/>
<feature type="compositionally biased region" description="Basic and acidic residues" evidence="3">
    <location>
        <begin position="371"/>
        <end position="385"/>
    </location>
</feature>
<dbReference type="PROSITE" id="PS50966">
    <property type="entry name" value="ZF_SWIM"/>
    <property type="match status" value="1"/>
</dbReference>
<dbReference type="Pfam" id="PF25273">
    <property type="entry name" value="DUF7869"/>
    <property type="match status" value="1"/>
</dbReference>
<keyword evidence="1" id="KW-0863">Zinc-finger</keyword>
<evidence type="ECO:0000313" key="6">
    <source>
        <dbReference type="EnsemblMetazoa" id="CapteP221596"/>
    </source>
</evidence>
<keyword evidence="7" id="KW-1185">Reference proteome</keyword>
<keyword evidence="2" id="KW-0175">Coiled coil</keyword>